<dbReference type="EMBL" id="QGKV02002055">
    <property type="protein sequence ID" value="KAF3494750.1"/>
    <property type="molecule type" value="Genomic_DNA"/>
</dbReference>
<evidence type="ECO:0000313" key="3">
    <source>
        <dbReference type="EMBL" id="KAF3494750.1"/>
    </source>
</evidence>
<evidence type="ECO:0000313" key="4">
    <source>
        <dbReference type="Proteomes" id="UP000266723"/>
    </source>
</evidence>
<comment type="caution">
    <text evidence="3">The sequence shown here is derived from an EMBL/GenBank/DDBJ whole genome shotgun (WGS) entry which is preliminary data.</text>
</comment>
<reference evidence="3 4" key="1">
    <citation type="journal article" date="2020" name="BMC Genomics">
        <title>Intraspecific diversification of the crop wild relative Brassica cretica Lam. using demographic model selection.</title>
        <authorList>
            <person name="Kioukis A."/>
            <person name="Michalopoulou V.A."/>
            <person name="Briers L."/>
            <person name="Pirintsos S."/>
            <person name="Studholme D.J."/>
            <person name="Pavlidis P."/>
            <person name="Sarris P.F."/>
        </authorList>
    </citation>
    <scope>NUCLEOTIDE SEQUENCE [LARGE SCALE GENOMIC DNA]</scope>
    <source>
        <strain evidence="4">cv. PFS-1207/04</strain>
    </source>
</reference>
<sequence length="165" mass="18764">MTTVVCRMKPKAMTRAELRERIDLTENERNPKQSKHLETGKMRLCNQWLDFVQLRKEEADENSCVPKAVVLLLPLLCLFYNILDLILRIPMLLLFGSVCCIIYFTISKPFFAMICSSKPHCCRCTLLSSANSLLPMPLALSAPRAPYSSCSWYQSHLSLEASCSL</sequence>
<dbReference type="PANTHER" id="PTHR13734">
    <property type="entry name" value="TRNA-NUCLEOTIDYLTRANSFERASE"/>
    <property type="match status" value="1"/>
</dbReference>
<evidence type="ECO:0000256" key="1">
    <source>
        <dbReference type="ARBA" id="ARBA00022884"/>
    </source>
</evidence>
<proteinExistence type="predicted"/>
<evidence type="ECO:0000256" key="2">
    <source>
        <dbReference type="SAM" id="Phobius"/>
    </source>
</evidence>
<organism evidence="3 4">
    <name type="scientific">Brassica cretica</name>
    <name type="common">Mustard</name>
    <dbReference type="NCBI Taxonomy" id="69181"/>
    <lineage>
        <taxon>Eukaryota</taxon>
        <taxon>Viridiplantae</taxon>
        <taxon>Streptophyta</taxon>
        <taxon>Embryophyta</taxon>
        <taxon>Tracheophyta</taxon>
        <taxon>Spermatophyta</taxon>
        <taxon>Magnoliopsida</taxon>
        <taxon>eudicotyledons</taxon>
        <taxon>Gunneridae</taxon>
        <taxon>Pentapetalae</taxon>
        <taxon>rosids</taxon>
        <taxon>malvids</taxon>
        <taxon>Brassicales</taxon>
        <taxon>Brassicaceae</taxon>
        <taxon>Brassiceae</taxon>
        <taxon>Brassica</taxon>
    </lineage>
</organism>
<feature type="transmembrane region" description="Helical" evidence="2">
    <location>
        <begin position="89"/>
        <end position="106"/>
    </location>
</feature>
<name>A0ABQ7AAP4_BRACR</name>
<dbReference type="Proteomes" id="UP000266723">
    <property type="component" value="Unassembled WGS sequence"/>
</dbReference>
<keyword evidence="2" id="KW-0472">Membrane</keyword>
<keyword evidence="1" id="KW-0694">RNA-binding</keyword>
<keyword evidence="4" id="KW-1185">Reference proteome</keyword>
<gene>
    <name evidence="3" type="ORF">DY000_02057938</name>
</gene>
<dbReference type="PANTHER" id="PTHR13734:SF5">
    <property type="entry name" value="CCA TRNA NUCLEOTIDYLTRANSFERASE, MITOCHONDRIAL"/>
    <property type="match status" value="1"/>
</dbReference>
<protein>
    <submittedName>
        <fullName evidence="3">Uncharacterized protein</fullName>
    </submittedName>
</protein>
<keyword evidence="2" id="KW-1133">Transmembrane helix</keyword>
<keyword evidence="2" id="KW-0812">Transmembrane</keyword>
<accession>A0ABQ7AAP4</accession>